<dbReference type="GO" id="GO:0005886">
    <property type="term" value="C:plasma membrane"/>
    <property type="evidence" value="ECO:0007669"/>
    <property type="project" value="UniProtKB-SubCell"/>
</dbReference>
<dbReference type="PANTHER" id="PTHR38779">
    <property type="entry name" value="TYPE II SECRETION SYSTEM PROTEIN I-RELATED"/>
    <property type="match status" value="1"/>
</dbReference>
<evidence type="ECO:0000256" key="10">
    <source>
        <dbReference type="SAM" id="MobiDB-lite"/>
    </source>
</evidence>
<keyword evidence="8 9" id="KW-0472">Membrane</keyword>
<keyword evidence="4 9" id="KW-0488">Methylation</keyword>
<organism evidence="12 13">
    <name type="scientific">Pseudidiomarina aquimaris</name>
    <dbReference type="NCBI Taxonomy" id="641841"/>
    <lineage>
        <taxon>Bacteria</taxon>
        <taxon>Pseudomonadati</taxon>
        <taxon>Pseudomonadota</taxon>
        <taxon>Gammaproteobacteria</taxon>
        <taxon>Alteromonadales</taxon>
        <taxon>Idiomarinaceae</taxon>
        <taxon>Pseudidiomarina</taxon>
    </lineage>
</organism>
<evidence type="ECO:0000256" key="6">
    <source>
        <dbReference type="ARBA" id="ARBA00022692"/>
    </source>
</evidence>
<evidence type="ECO:0000259" key="11">
    <source>
        <dbReference type="Pfam" id="PF02501"/>
    </source>
</evidence>
<keyword evidence="7 9" id="KW-1133">Transmembrane helix</keyword>
<evidence type="ECO:0000256" key="8">
    <source>
        <dbReference type="ARBA" id="ARBA00023136"/>
    </source>
</evidence>
<evidence type="ECO:0000256" key="7">
    <source>
        <dbReference type="ARBA" id="ARBA00022989"/>
    </source>
</evidence>
<evidence type="ECO:0000256" key="9">
    <source>
        <dbReference type="RuleBase" id="RU368030"/>
    </source>
</evidence>
<accession>A0A432XD53</accession>
<dbReference type="NCBIfam" id="TIGR02532">
    <property type="entry name" value="IV_pilin_GFxxxE"/>
    <property type="match status" value="1"/>
</dbReference>
<keyword evidence="5 9" id="KW-0997">Cell inner membrane</keyword>
<evidence type="ECO:0000256" key="1">
    <source>
        <dbReference type="ARBA" id="ARBA00004377"/>
    </source>
</evidence>
<name>A0A432XD53_9GAMM</name>
<comment type="subunit">
    <text evidence="9">Type II secretion is composed of four main components: the outer membrane complex, the inner membrane complex, the cytoplasmic secretion ATPase and the periplasm-spanning pseudopilus.</text>
</comment>
<dbReference type="InterPro" id="IPR003413">
    <property type="entry name" value="T2SS_GspI_C"/>
</dbReference>
<gene>
    <name evidence="12" type="primary">gspI</name>
    <name evidence="12" type="ORF">CWE21_10985</name>
</gene>
<dbReference type="InterPro" id="IPR010052">
    <property type="entry name" value="T2SS_protein-GspI"/>
</dbReference>
<feature type="domain" description="Type II secretion system protein GspI C-terminal" evidence="11">
    <location>
        <begin position="72"/>
        <end position="141"/>
    </location>
</feature>
<dbReference type="PROSITE" id="PS00409">
    <property type="entry name" value="PROKAR_NTER_METHYL"/>
    <property type="match status" value="1"/>
</dbReference>
<dbReference type="Proteomes" id="UP000286678">
    <property type="component" value="Unassembled WGS sequence"/>
</dbReference>
<keyword evidence="13" id="KW-1185">Reference proteome</keyword>
<protein>
    <recommendedName>
        <fullName evidence="9">Type II secretion system protein I</fullName>
        <shortName evidence="9">T2SS minor pseudopilin I</shortName>
    </recommendedName>
</protein>
<keyword evidence="6 9" id="KW-0812">Transmembrane</keyword>
<dbReference type="Pfam" id="PF02501">
    <property type="entry name" value="T2SSI"/>
    <property type="match status" value="1"/>
</dbReference>
<dbReference type="AlphaFoldDB" id="A0A432XD53"/>
<comment type="PTM">
    <text evidence="9">Cleaved by prepilin peptidase.</text>
</comment>
<sequence>MTPSVARSSTAGQARIQQPLPQRQPHPVVEPRATKQAGFTLVEVMAALAIFAMAALAGVAAATNHLNDLAYMEERTMARYAAANALACLSLSDDPREMETGVETIANKEWHWSVTFTETVTADVSYVEVTVRPSEESTAKSYILGRYLRAPE</sequence>
<dbReference type="InterPro" id="IPR045584">
    <property type="entry name" value="Pilin-like"/>
</dbReference>
<evidence type="ECO:0000256" key="4">
    <source>
        <dbReference type="ARBA" id="ARBA00022481"/>
    </source>
</evidence>
<comment type="function">
    <text evidence="9">Component of the type II secretion system required for the energy-dependent secretion of extracellular factors such as proteases and toxins from the periplasm.</text>
</comment>
<dbReference type="GO" id="GO:0015627">
    <property type="term" value="C:type II protein secretion system complex"/>
    <property type="evidence" value="ECO:0007669"/>
    <property type="project" value="UniProtKB-UniRule"/>
</dbReference>
<dbReference type="PANTHER" id="PTHR38779:SF2">
    <property type="entry name" value="TYPE II SECRETION SYSTEM PROTEIN I-RELATED"/>
    <property type="match status" value="1"/>
</dbReference>
<comment type="subcellular location">
    <subcellularLocation>
        <location evidence="1 9">Cell inner membrane</location>
        <topology evidence="1 9">Single-pass membrane protein</topology>
    </subcellularLocation>
</comment>
<evidence type="ECO:0000256" key="2">
    <source>
        <dbReference type="ARBA" id="ARBA00008358"/>
    </source>
</evidence>
<dbReference type="Pfam" id="PF07963">
    <property type="entry name" value="N_methyl"/>
    <property type="match status" value="1"/>
</dbReference>
<evidence type="ECO:0000313" key="12">
    <source>
        <dbReference type="EMBL" id="RUO46671.1"/>
    </source>
</evidence>
<dbReference type="Gene3D" id="3.30.1300.30">
    <property type="entry name" value="GSPII I/J protein-like"/>
    <property type="match status" value="1"/>
</dbReference>
<evidence type="ECO:0000313" key="13">
    <source>
        <dbReference type="Proteomes" id="UP000286678"/>
    </source>
</evidence>
<dbReference type="RefSeq" id="WP_126834490.1">
    <property type="nucleotide sequence ID" value="NZ_PIPT01000008.1"/>
</dbReference>
<feature type="transmembrane region" description="Helical" evidence="9">
    <location>
        <begin position="37"/>
        <end position="62"/>
    </location>
</feature>
<evidence type="ECO:0000256" key="5">
    <source>
        <dbReference type="ARBA" id="ARBA00022519"/>
    </source>
</evidence>
<dbReference type="InterPro" id="IPR012902">
    <property type="entry name" value="N_methyl_site"/>
</dbReference>
<comment type="caution">
    <text evidence="12">The sequence shown here is derived from an EMBL/GenBank/DDBJ whole genome shotgun (WGS) entry which is preliminary data.</text>
</comment>
<keyword evidence="3" id="KW-1003">Cell membrane</keyword>
<feature type="compositionally biased region" description="Polar residues" evidence="10">
    <location>
        <begin position="1"/>
        <end position="21"/>
    </location>
</feature>
<feature type="region of interest" description="Disordered" evidence="10">
    <location>
        <begin position="1"/>
        <end position="30"/>
    </location>
</feature>
<dbReference type="NCBIfam" id="TIGR01707">
    <property type="entry name" value="gspI"/>
    <property type="match status" value="1"/>
</dbReference>
<dbReference type="OrthoDB" id="6121517at2"/>
<evidence type="ECO:0000256" key="3">
    <source>
        <dbReference type="ARBA" id="ARBA00022475"/>
    </source>
</evidence>
<dbReference type="SUPFAM" id="SSF54523">
    <property type="entry name" value="Pili subunits"/>
    <property type="match status" value="1"/>
</dbReference>
<comment type="similarity">
    <text evidence="2 9">Belongs to the GSP I family.</text>
</comment>
<proteinExistence type="inferred from homology"/>
<reference evidence="13" key="1">
    <citation type="journal article" date="2018" name="Front. Microbiol.">
        <title>Genome-Based Analysis Reveals the Taxonomy and Diversity of the Family Idiomarinaceae.</title>
        <authorList>
            <person name="Liu Y."/>
            <person name="Lai Q."/>
            <person name="Shao Z."/>
        </authorList>
    </citation>
    <scope>NUCLEOTIDE SEQUENCE [LARGE SCALE GENOMIC DNA]</scope>
    <source>
        <strain evidence="13">SW15</strain>
    </source>
</reference>
<dbReference type="EMBL" id="PIPT01000008">
    <property type="protein sequence ID" value="RUO46671.1"/>
    <property type="molecule type" value="Genomic_DNA"/>
</dbReference>
<dbReference type="GO" id="GO:0015628">
    <property type="term" value="P:protein secretion by the type II secretion system"/>
    <property type="evidence" value="ECO:0007669"/>
    <property type="project" value="UniProtKB-UniRule"/>
</dbReference>